<dbReference type="AlphaFoldDB" id="A0A0F7SKM5"/>
<accession>A0A0F7SKM5</accession>
<protein>
    <submittedName>
        <fullName evidence="2">Uncharacterized protein</fullName>
    </submittedName>
</protein>
<evidence type="ECO:0000256" key="1">
    <source>
        <dbReference type="SAM" id="MobiDB-lite"/>
    </source>
</evidence>
<evidence type="ECO:0000313" key="2">
    <source>
        <dbReference type="EMBL" id="CDZ97999.1"/>
    </source>
</evidence>
<sequence>MGTSIHGPTPKARDEAFDAGLVKGHIYDRSTPRSTISALDDLDRPRSTVWIATEWCCAGVPREDRSAAGRQVIAKKDRSGDLNHRNHAGHDSSYLRMFREKEPDRRKSMKKAPERSLFRCRG</sequence>
<feature type="region of interest" description="Disordered" evidence="1">
    <location>
        <begin position="65"/>
        <end position="122"/>
    </location>
</feature>
<proteinExistence type="predicted"/>
<feature type="compositionally biased region" description="Basic and acidic residues" evidence="1">
    <location>
        <begin position="74"/>
        <end position="90"/>
    </location>
</feature>
<dbReference type="EMBL" id="LN483273">
    <property type="protein sequence ID" value="CDZ97999.1"/>
    <property type="molecule type" value="Genomic_DNA"/>
</dbReference>
<reference evidence="2" key="1">
    <citation type="submission" date="2014-08" db="EMBL/GenBank/DDBJ databases">
        <authorList>
            <person name="Sharma Rahul"/>
            <person name="Thines Marco"/>
        </authorList>
    </citation>
    <scope>NUCLEOTIDE SEQUENCE</scope>
</reference>
<organism evidence="2">
    <name type="scientific">Phaffia rhodozyma</name>
    <name type="common">Yeast</name>
    <name type="synonym">Xanthophyllomyces dendrorhous</name>
    <dbReference type="NCBI Taxonomy" id="264483"/>
    <lineage>
        <taxon>Eukaryota</taxon>
        <taxon>Fungi</taxon>
        <taxon>Dikarya</taxon>
        <taxon>Basidiomycota</taxon>
        <taxon>Agaricomycotina</taxon>
        <taxon>Tremellomycetes</taxon>
        <taxon>Cystofilobasidiales</taxon>
        <taxon>Mrakiaceae</taxon>
        <taxon>Phaffia</taxon>
    </lineage>
</organism>
<feature type="compositionally biased region" description="Basic and acidic residues" evidence="1">
    <location>
        <begin position="97"/>
        <end position="122"/>
    </location>
</feature>
<name>A0A0F7SKM5_PHARH</name>